<dbReference type="Proteomes" id="UP000030341">
    <property type="component" value="Chromosome 1"/>
</dbReference>
<dbReference type="PIRSF" id="PIRSF000303">
    <property type="entry name" value="Glutathion_perox"/>
    <property type="match status" value="1"/>
</dbReference>
<gene>
    <name evidence="8" type="ORF">OM33_02770</name>
</gene>
<accession>A0A0A7EC86</accession>
<dbReference type="CDD" id="cd00340">
    <property type="entry name" value="GSH_Peroxidase"/>
    <property type="match status" value="1"/>
</dbReference>
<dbReference type="SUPFAM" id="SSF52833">
    <property type="entry name" value="Thioredoxin-like"/>
    <property type="match status" value="1"/>
</dbReference>
<protein>
    <recommendedName>
        <fullName evidence="5">Glutathione peroxidase</fullName>
    </recommendedName>
</protein>
<dbReference type="PROSITE" id="PS51355">
    <property type="entry name" value="GLUTATHIONE_PEROXID_3"/>
    <property type="match status" value="1"/>
</dbReference>
<dbReference type="KEGG" id="pseo:OM33_02770"/>
<evidence type="ECO:0000256" key="4">
    <source>
        <dbReference type="PIRSR" id="PIRSR000303-1"/>
    </source>
</evidence>
<dbReference type="PROSITE" id="PS51352">
    <property type="entry name" value="THIOREDOXIN_2"/>
    <property type="match status" value="1"/>
</dbReference>
<keyword evidence="6" id="KW-0732">Signal</keyword>
<dbReference type="RefSeq" id="WP_038638472.1">
    <property type="nucleotide sequence ID" value="NZ_CP009888.1"/>
</dbReference>
<evidence type="ECO:0000256" key="1">
    <source>
        <dbReference type="ARBA" id="ARBA00006926"/>
    </source>
</evidence>
<dbReference type="eggNOG" id="COG0386">
    <property type="taxonomic scope" value="Bacteria"/>
</dbReference>
<dbReference type="InterPro" id="IPR036249">
    <property type="entry name" value="Thioredoxin-like_sf"/>
</dbReference>
<keyword evidence="2 5" id="KW-0575">Peroxidase</keyword>
<evidence type="ECO:0000256" key="6">
    <source>
        <dbReference type="SAM" id="SignalP"/>
    </source>
</evidence>
<feature type="domain" description="Thioredoxin" evidence="7">
    <location>
        <begin position="11"/>
        <end position="181"/>
    </location>
</feature>
<dbReference type="OrthoDB" id="9785502at2"/>
<dbReference type="PANTHER" id="PTHR11592:SF44">
    <property type="entry name" value="GLUTATHIONE PEROXIDASE"/>
    <property type="match status" value="1"/>
</dbReference>
<evidence type="ECO:0000256" key="3">
    <source>
        <dbReference type="ARBA" id="ARBA00023002"/>
    </source>
</evidence>
<dbReference type="HOGENOM" id="CLU_029507_1_3_6"/>
<dbReference type="PANTHER" id="PTHR11592">
    <property type="entry name" value="GLUTATHIONE PEROXIDASE"/>
    <property type="match status" value="1"/>
</dbReference>
<proteinExistence type="inferred from homology"/>
<evidence type="ECO:0000313" key="8">
    <source>
        <dbReference type="EMBL" id="AIY64194.1"/>
    </source>
</evidence>
<dbReference type="PROSITE" id="PS00460">
    <property type="entry name" value="GLUTATHIONE_PEROXID_1"/>
    <property type="match status" value="1"/>
</dbReference>
<dbReference type="GO" id="GO:0004601">
    <property type="term" value="F:peroxidase activity"/>
    <property type="evidence" value="ECO:0007669"/>
    <property type="project" value="UniProtKB-KW"/>
</dbReference>
<evidence type="ECO:0000313" key="9">
    <source>
        <dbReference type="Proteomes" id="UP000030341"/>
    </source>
</evidence>
<feature type="active site" evidence="4">
    <location>
        <position position="63"/>
    </location>
</feature>
<dbReference type="STRING" id="1348114.OM33_02770"/>
<dbReference type="InterPro" id="IPR013766">
    <property type="entry name" value="Thioredoxin_domain"/>
</dbReference>
<dbReference type="GO" id="GO:0034599">
    <property type="term" value="P:cellular response to oxidative stress"/>
    <property type="evidence" value="ECO:0007669"/>
    <property type="project" value="TreeGrafter"/>
</dbReference>
<dbReference type="PRINTS" id="PR01011">
    <property type="entry name" value="GLUTPROXDASE"/>
</dbReference>
<dbReference type="InterPro" id="IPR029759">
    <property type="entry name" value="GPX_AS"/>
</dbReference>
<dbReference type="AlphaFoldDB" id="A0A0A7EC86"/>
<dbReference type="Pfam" id="PF00255">
    <property type="entry name" value="GSHPx"/>
    <property type="match status" value="1"/>
</dbReference>
<feature type="signal peptide" evidence="6">
    <location>
        <begin position="1"/>
        <end position="24"/>
    </location>
</feature>
<dbReference type="InterPro" id="IPR000889">
    <property type="entry name" value="Glutathione_peroxidase"/>
</dbReference>
<dbReference type="Gene3D" id="3.40.30.10">
    <property type="entry name" value="Glutaredoxin"/>
    <property type="match status" value="1"/>
</dbReference>
<organism evidence="8 9">
    <name type="scientific">Pseudoalteromonas piratica</name>
    <dbReference type="NCBI Taxonomy" id="1348114"/>
    <lineage>
        <taxon>Bacteria</taxon>
        <taxon>Pseudomonadati</taxon>
        <taxon>Pseudomonadota</taxon>
        <taxon>Gammaproteobacteria</taxon>
        <taxon>Alteromonadales</taxon>
        <taxon>Pseudoalteromonadaceae</taxon>
        <taxon>Pseudoalteromonas</taxon>
    </lineage>
</organism>
<name>A0A0A7EC86_9GAMM</name>
<evidence type="ECO:0000256" key="5">
    <source>
        <dbReference type="RuleBase" id="RU000499"/>
    </source>
</evidence>
<evidence type="ECO:0000259" key="7">
    <source>
        <dbReference type="PROSITE" id="PS51352"/>
    </source>
</evidence>
<feature type="chain" id="PRO_5002039025" description="Glutathione peroxidase" evidence="6">
    <location>
        <begin position="25"/>
        <end position="181"/>
    </location>
</feature>
<keyword evidence="9" id="KW-1185">Reference proteome</keyword>
<comment type="similarity">
    <text evidence="1 5">Belongs to the glutathione peroxidase family.</text>
</comment>
<sequence length="181" mass="20497">MKHLKKLLLSTLVAPSLFAFSAIASECSDFTNQELRKLRSKETINLCEFKDKPLLIVNTASNCGFTPQFEQLEALHKEYKDKGLVVLGFPSDSFFQEENDEKDTADMCFINYGVTFNMMATTDVKGSDANPIFKHLAKETRSPSWNFNKYLVSKDRQTVTHFGSRVKPQSDELKAAIEKAL</sequence>
<evidence type="ECO:0000256" key="2">
    <source>
        <dbReference type="ARBA" id="ARBA00022559"/>
    </source>
</evidence>
<dbReference type="EMBL" id="CP009888">
    <property type="protein sequence ID" value="AIY64194.1"/>
    <property type="molecule type" value="Genomic_DNA"/>
</dbReference>
<reference evidence="8 9" key="1">
    <citation type="submission" date="2014-11" db="EMBL/GenBank/DDBJ databases">
        <title>Complete Genome Sequence of Pseudoalteromonas sp. Strain OCN003 Isolated from Kaneohe Bay, Oahu, Hawaii.</title>
        <authorList>
            <person name="Beurmann S."/>
            <person name="Videau P."/>
            <person name="Ushijima B."/>
            <person name="Smith A.M."/>
            <person name="Aeby G.S."/>
            <person name="Callahan S.M."/>
            <person name="Belcaid M."/>
        </authorList>
    </citation>
    <scope>NUCLEOTIDE SEQUENCE [LARGE SCALE GENOMIC DNA]</scope>
    <source>
        <strain evidence="8 9">OCN003</strain>
    </source>
</reference>
<keyword evidence="3 5" id="KW-0560">Oxidoreductase</keyword>